<accession>A0A1F7YNK1</accession>
<evidence type="ECO:0000313" key="2">
    <source>
        <dbReference type="Proteomes" id="UP000177263"/>
    </source>
</evidence>
<organism evidence="1 2">
    <name type="scientific">Candidatus Woesebacteria bacterium RIFCSPHIGHO2_01_FULL_41_10</name>
    <dbReference type="NCBI Taxonomy" id="1802500"/>
    <lineage>
        <taxon>Bacteria</taxon>
        <taxon>Candidatus Woeseibacteriota</taxon>
    </lineage>
</organism>
<dbReference type="AlphaFoldDB" id="A0A1F7YNK1"/>
<reference evidence="1 2" key="1">
    <citation type="journal article" date="2016" name="Nat. Commun.">
        <title>Thousands of microbial genomes shed light on interconnected biogeochemical processes in an aquifer system.</title>
        <authorList>
            <person name="Anantharaman K."/>
            <person name="Brown C.T."/>
            <person name="Hug L.A."/>
            <person name="Sharon I."/>
            <person name="Castelle C.J."/>
            <person name="Probst A.J."/>
            <person name="Thomas B.C."/>
            <person name="Singh A."/>
            <person name="Wilkins M.J."/>
            <person name="Karaoz U."/>
            <person name="Brodie E.L."/>
            <person name="Williams K.H."/>
            <person name="Hubbard S.S."/>
            <person name="Banfield J.F."/>
        </authorList>
    </citation>
    <scope>NUCLEOTIDE SEQUENCE [LARGE SCALE GENOMIC DNA]</scope>
</reference>
<gene>
    <name evidence="1" type="ORF">A2801_03010</name>
</gene>
<proteinExistence type="predicted"/>
<comment type="caution">
    <text evidence="1">The sequence shown here is derived from an EMBL/GenBank/DDBJ whole genome shotgun (WGS) entry which is preliminary data.</text>
</comment>
<protein>
    <submittedName>
        <fullName evidence="1">Uncharacterized protein</fullName>
    </submittedName>
</protein>
<dbReference type="Proteomes" id="UP000177263">
    <property type="component" value="Unassembled WGS sequence"/>
</dbReference>
<dbReference type="STRING" id="1802500.A2801_03010"/>
<evidence type="ECO:0000313" key="1">
    <source>
        <dbReference type="EMBL" id="OGM28904.1"/>
    </source>
</evidence>
<name>A0A1F7YNK1_9BACT</name>
<sequence>MKKLFIGIGVVFVVLVIGILFVNKQVTSPLPVPSENPEDSVLKPNYTDPDFGYTLYIPKGMIIEKQSIYSTLFYPKDQSQSQGPANFIYISVVTPDMRDSVGEVYNYNPSDFEKLTGLEALGDSVNLAFDDNPDLGQWFTYTIADEVNIDTGRVKIFENTKPWEFPAGTTENRFIYGTAENIYILGYYTGGDSGATIDPREAYQSILSFKVKSTNAPYQTTLSGEYVCLPHKDTSGPQTMECAFGIKTPDGTHYAVDFGENGDLTQFVAGESVTLSGLVTPIEYISTDHWQIYDIVGIFSVTK</sequence>
<dbReference type="EMBL" id="MGGM01000023">
    <property type="protein sequence ID" value="OGM28904.1"/>
    <property type="molecule type" value="Genomic_DNA"/>
</dbReference>